<evidence type="ECO:0000256" key="4">
    <source>
        <dbReference type="SAM" id="MobiDB-lite"/>
    </source>
</evidence>
<dbReference type="Gene3D" id="1.50.10.10">
    <property type="match status" value="1"/>
</dbReference>
<dbReference type="PANTHER" id="PTHR10412">
    <property type="entry name" value="MANNOSYL-OLIGOSACCHARIDE GLUCOSIDASE"/>
    <property type="match status" value="1"/>
</dbReference>
<keyword evidence="2" id="KW-0378">Hydrolase</keyword>
<evidence type="ECO:0000256" key="1">
    <source>
        <dbReference type="ARBA" id="ARBA00010833"/>
    </source>
</evidence>
<dbReference type="InterPro" id="IPR008928">
    <property type="entry name" value="6-hairpin_glycosidase_sf"/>
</dbReference>
<sequence length="937" mass="108485">MRTSCKIIGHACLCLNVNKVYTFMSEVEWDRLVTESERESGANWKRWGPYLAERQWGTVRESTADSDPWLNFTHEGATWRTYRWGEDGLLGICDRQCRLCFGLTLWNGKDPILKERLFGLTGPEGNHGEDVKEAYYYLDSTPSHSYLKALYKYPQAEFPYAKLREENAKRSRQEPEYELTNTGIFDEARYFDIEIEYAKAADEDILIRITVFNRGPEEAPLHLLPTWWFRNTWSWGETQERPKQKPSLAKLKADRLLAKHESLGDFQLIADAGPDGELPQWMFTENETNTWRFDDPDSKRPSCKDAFHLAVVEGVQGVVNPRPKGTKSAAHYQCTVPAGASVEFRFRMSAVDVLPVEAFGSGFDNVFKQRIDEADRYSKSLVSPGLSSDEQQIMRQANAGLLWTKQFYHYVIPRWLKNPRKGEDETPSPGLPSPRNADWGHLYNRNIISMPDKWEYPWYAAWDSAFHLIPFAKIDPYFAKDQAILFLREWYMHPNGQLPAYEWNFSDVNPPVHAWACWRVYQMTASNGDRDRNFLERVFQKLLLNFTWWVNRKDIRGKHVFSGGFLGLDNIGIFDRSKPLPTGGHLEQADGTAWMAFYCSSMLSIAFELADGNPAYEDMASKFFEHYVSIAEAMNSLDGTGLWDEEDGFYYDHLHLDGRSIPLKIRSIVGLIPLFTVDVLFDETIDKLPGFRKRMDWFLKSRPDLTKFMTYMERDQETENCGRRLLAIPTRERLLRMLRYLLDEDEFLSNYGIRSLSKYHEEHPFEYDLNGERLCVQYMPAESDSGLFGGNSNWRGPIWFPLNYLLIEALERYHLFYGKSLRVECPTRSGNYMDLQEVADEIRKRLSRLFLSKEDGGRPSYARTDSLLNDPHWRDLVLFYEYFDAETGRGLGASHQTGWTALISPILGTLASRCKEGDQSQQTAPGTMQPEETEQGP</sequence>
<protein>
    <submittedName>
        <fullName evidence="6">Mannosyl oligosaccharide glucosidase</fullName>
    </submittedName>
</protein>
<dbReference type="EMBL" id="CP036343">
    <property type="protein sequence ID" value="QDT88833.1"/>
    <property type="molecule type" value="Genomic_DNA"/>
</dbReference>
<evidence type="ECO:0000256" key="2">
    <source>
        <dbReference type="ARBA" id="ARBA00022801"/>
    </source>
</evidence>
<dbReference type="GO" id="GO:0009311">
    <property type="term" value="P:oligosaccharide metabolic process"/>
    <property type="evidence" value="ECO:0007669"/>
    <property type="project" value="InterPro"/>
</dbReference>
<dbReference type="GO" id="GO:0006487">
    <property type="term" value="P:protein N-linked glycosylation"/>
    <property type="evidence" value="ECO:0007669"/>
    <property type="project" value="TreeGrafter"/>
</dbReference>
<dbReference type="InterPro" id="IPR054491">
    <property type="entry name" value="MGH1-like_GH"/>
</dbReference>
<dbReference type="AlphaFoldDB" id="A0A517V755"/>
<evidence type="ECO:0000256" key="3">
    <source>
        <dbReference type="ARBA" id="ARBA00023295"/>
    </source>
</evidence>
<organism evidence="6 7">
    <name type="scientific">Gimesia algae</name>
    <dbReference type="NCBI Taxonomy" id="2527971"/>
    <lineage>
        <taxon>Bacteria</taxon>
        <taxon>Pseudomonadati</taxon>
        <taxon>Planctomycetota</taxon>
        <taxon>Planctomycetia</taxon>
        <taxon>Planctomycetales</taxon>
        <taxon>Planctomycetaceae</taxon>
        <taxon>Gimesia</taxon>
    </lineage>
</organism>
<dbReference type="InterPro" id="IPR004888">
    <property type="entry name" value="Glycoside_hydrolase_63"/>
</dbReference>
<accession>A0A517V755</accession>
<dbReference type="Pfam" id="PF22422">
    <property type="entry name" value="MGH1-like_GH"/>
    <property type="match status" value="2"/>
</dbReference>
<feature type="domain" description="Mannosylglycerate hydrolase MGH1-like glycoside hydrolase" evidence="5">
    <location>
        <begin position="456"/>
        <end position="557"/>
    </location>
</feature>
<dbReference type="KEGG" id="gax:Pan161_04520"/>
<dbReference type="SUPFAM" id="SSF48208">
    <property type="entry name" value="Six-hairpin glycosidases"/>
    <property type="match status" value="1"/>
</dbReference>
<name>A0A517V755_9PLAN</name>
<reference evidence="6 7" key="1">
    <citation type="submission" date="2019-02" db="EMBL/GenBank/DDBJ databases">
        <title>Deep-cultivation of Planctomycetes and their phenomic and genomic characterization uncovers novel biology.</title>
        <authorList>
            <person name="Wiegand S."/>
            <person name="Jogler M."/>
            <person name="Boedeker C."/>
            <person name="Pinto D."/>
            <person name="Vollmers J."/>
            <person name="Rivas-Marin E."/>
            <person name="Kohn T."/>
            <person name="Peeters S.H."/>
            <person name="Heuer A."/>
            <person name="Rast P."/>
            <person name="Oberbeckmann S."/>
            <person name="Bunk B."/>
            <person name="Jeske O."/>
            <person name="Meyerdierks A."/>
            <person name="Storesund J.E."/>
            <person name="Kallscheuer N."/>
            <person name="Luecker S."/>
            <person name="Lage O.M."/>
            <person name="Pohl T."/>
            <person name="Merkel B.J."/>
            <person name="Hornburger P."/>
            <person name="Mueller R.-W."/>
            <person name="Bruemmer F."/>
            <person name="Labrenz M."/>
            <person name="Spormann A.M."/>
            <person name="Op den Camp H."/>
            <person name="Overmann J."/>
            <person name="Amann R."/>
            <person name="Jetten M.S.M."/>
            <person name="Mascher T."/>
            <person name="Medema M.H."/>
            <person name="Devos D.P."/>
            <person name="Kaster A.-K."/>
            <person name="Ovreas L."/>
            <person name="Rohde M."/>
            <person name="Galperin M.Y."/>
            <person name="Jogler C."/>
        </authorList>
    </citation>
    <scope>NUCLEOTIDE SEQUENCE [LARGE SCALE GENOMIC DNA]</scope>
    <source>
        <strain evidence="6 7">Pan161</strain>
    </source>
</reference>
<feature type="domain" description="Mannosylglycerate hydrolase MGH1-like glycoside hydrolase" evidence="5">
    <location>
        <begin position="728"/>
        <end position="897"/>
    </location>
</feature>
<dbReference type="GO" id="GO:0004573">
    <property type="term" value="F:Glc3Man9GlcNAc2 oligosaccharide glucosidase activity"/>
    <property type="evidence" value="ECO:0007669"/>
    <property type="project" value="InterPro"/>
</dbReference>
<proteinExistence type="inferred from homology"/>
<comment type="similarity">
    <text evidence="1">Belongs to the glycosyl hydrolase 63 family.</text>
</comment>
<dbReference type="Proteomes" id="UP000316855">
    <property type="component" value="Chromosome"/>
</dbReference>
<feature type="region of interest" description="Disordered" evidence="4">
    <location>
        <begin position="914"/>
        <end position="937"/>
    </location>
</feature>
<evidence type="ECO:0000313" key="7">
    <source>
        <dbReference type="Proteomes" id="UP000316855"/>
    </source>
</evidence>
<dbReference type="InterPro" id="IPR012341">
    <property type="entry name" value="6hp_glycosidase-like_sf"/>
</dbReference>
<evidence type="ECO:0000259" key="5">
    <source>
        <dbReference type="Pfam" id="PF22422"/>
    </source>
</evidence>
<gene>
    <name evidence="6" type="ORF">Pan161_04520</name>
</gene>
<keyword evidence="7" id="KW-1185">Reference proteome</keyword>
<evidence type="ECO:0000313" key="6">
    <source>
        <dbReference type="EMBL" id="QDT88833.1"/>
    </source>
</evidence>
<keyword evidence="3" id="KW-0326">Glycosidase</keyword>
<dbReference type="PANTHER" id="PTHR10412:SF11">
    <property type="entry name" value="MANNOSYL-OLIGOSACCHARIDE GLUCOSIDASE"/>
    <property type="match status" value="1"/>
</dbReference>